<evidence type="ECO:0000313" key="2">
    <source>
        <dbReference type="EMBL" id="PVZ98095.1"/>
    </source>
</evidence>
<comment type="caution">
    <text evidence="2">The sequence shown here is derived from an EMBL/GenBank/DDBJ whole genome shotgun (WGS) entry which is preliminary data.</text>
</comment>
<sequence>MDNSHEKTILGWAIEYFSLKTENEKAVEITKNLLWLQSRSIRGDENLKSENTIHELSFLVLQGIDSMKNALEFTKQPVNLGESNKENSDQSTTVKDSKSGKNAEMDLIQSSASFQFFEIIRVLKKIMLMRMMVFNQFSVFRHKSMLNFLFPLTVKNNENSTEPELALLRSCEHLNYDNHGIRESFNNLILDIANMQPFKTSNSGNNLLAGPEQIITRNISFISLLSKTKKEFDNLANTTKKYIIGTRNLFELVHKETNNLDGSIFLEPNTVLGRIGSLNILLNNLKKDNKVLLSLENENNRTNPSKRPRKQ</sequence>
<proteinExistence type="predicted"/>
<accession>A0A2U1IZ56</accession>
<evidence type="ECO:0000313" key="3">
    <source>
        <dbReference type="Proteomes" id="UP000245591"/>
    </source>
</evidence>
<evidence type="ECO:0000256" key="1">
    <source>
        <dbReference type="SAM" id="MobiDB-lite"/>
    </source>
</evidence>
<organism evidence="2 3">
    <name type="scientific">Smittium angustum</name>
    <dbReference type="NCBI Taxonomy" id="133377"/>
    <lineage>
        <taxon>Eukaryota</taxon>
        <taxon>Fungi</taxon>
        <taxon>Fungi incertae sedis</taxon>
        <taxon>Zoopagomycota</taxon>
        <taxon>Kickxellomycotina</taxon>
        <taxon>Harpellomycetes</taxon>
        <taxon>Harpellales</taxon>
        <taxon>Legeriomycetaceae</taxon>
        <taxon>Smittium</taxon>
    </lineage>
</organism>
<dbReference type="AlphaFoldDB" id="A0A2U1IZ56"/>
<keyword evidence="3" id="KW-1185">Reference proteome</keyword>
<protein>
    <submittedName>
        <fullName evidence="2">Uncharacterized protein</fullName>
    </submittedName>
</protein>
<dbReference type="Proteomes" id="UP000245591">
    <property type="component" value="Unassembled WGS sequence"/>
</dbReference>
<dbReference type="EMBL" id="MBFU01000587">
    <property type="protein sequence ID" value="PVZ98095.1"/>
    <property type="molecule type" value="Genomic_DNA"/>
</dbReference>
<reference evidence="2 3" key="1">
    <citation type="journal article" date="2018" name="MBio">
        <title>Comparative Genomics Reveals the Core Gene Toolbox for the Fungus-Insect Symbiosis.</title>
        <authorList>
            <person name="Wang Y."/>
            <person name="Stata M."/>
            <person name="Wang W."/>
            <person name="Stajich J.E."/>
            <person name="White M.M."/>
            <person name="Moncalvo J.M."/>
        </authorList>
    </citation>
    <scope>NUCLEOTIDE SEQUENCE [LARGE SCALE GENOMIC DNA]</scope>
    <source>
        <strain evidence="2 3">AUS-126-30</strain>
    </source>
</reference>
<feature type="region of interest" description="Disordered" evidence="1">
    <location>
        <begin position="78"/>
        <end position="100"/>
    </location>
</feature>
<gene>
    <name evidence="2" type="ORF">BB558_005907</name>
</gene>
<name>A0A2U1IZ56_SMIAN</name>